<keyword evidence="3" id="KW-1185">Reference proteome</keyword>
<evidence type="ECO:0000313" key="3">
    <source>
        <dbReference type="Proteomes" id="UP000215914"/>
    </source>
</evidence>
<dbReference type="AlphaFoldDB" id="A0A9K3JN88"/>
<keyword evidence="1" id="KW-0812">Transmembrane</keyword>
<keyword evidence="1" id="KW-1133">Transmembrane helix</keyword>
<evidence type="ECO:0000313" key="2">
    <source>
        <dbReference type="EMBL" id="KAF5818169.1"/>
    </source>
</evidence>
<evidence type="ECO:0000256" key="1">
    <source>
        <dbReference type="SAM" id="Phobius"/>
    </source>
</evidence>
<comment type="caution">
    <text evidence="2">The sequence shown here is derived from an EMBL/GenBank/DDBJ whole genome shotgun (WGS) entry which is preliminary data.</text>
</comment>
<gene>
    <name evidence="2" type="ORF">HanXRQr2_Chr02g0061811</name>
</gene>
<proteinExistence type="predicted"/>
<accession>A0A9K3JN88</accession>
<reference evidence="2" key="2">
    <citation type="submission" date="2020-06" db="EMBL/GenBank/DDBJ databases">
        <title>Helianthus annuus Genome sequencing and assembly Release 2.</title>
        <authorList>
            <person name="Gouzy J."/>
            <person name="Langlade N."/>
            <person name="Munos S."/>
        </authorList>
    </citation>
    <scope>NUCLEOTIDE SEQUENCE</scope>
    <source>
        <tissue evidence="2">Leaves</tissue>
    </source>
</reference>
<dbReference type="EMBL" id="MNCJ02000317">
    <property type="protein sequence ID" value="KAF5818169.1"/>
    <property type="molecule type" value="Genomic_DNA"/>
</dbReference>
<protein>
    <submittedName>
        <fullName evidence="2">Uncharacterized protein</fullName>
    </submittedName>
</protein>
<keyword evidence="1" id="KW-0472">Membrane</keyword>
<dbReference type="Proteomes" id="UP000215914">
    <property type="component" value="Unassembled WGS sequence"/>
</dbReference>
<organism evidence="2 3">
    <name type="scientific">Helianthus annuus</name>
    <name type="common">Common sunflower</name>
    <dbReference type="NCBI Taxonomy" id="4232"/>
    <lineage>
        <taxon>Eukaryota</taxon>
        <taxon>Viridiplantae</taxon>
        <taxon>Streptophyta</taxon>
        <taxon>Embryophyta</taxon>
        <taxon>Tracheophyta</taxon>
        <taxon>Spermatophyta</taxon>
        <taxon>Magnoliopsida</taxon>
        <taxon>eudicotyledons</taxon>
        <taxon>Gunneridae</taxon>
        <taxon>Pentapetalae</taxon>
        <taxon>asterids</taxon>
        <taxon>campanulids</taxon>
        <taxon>Asterales</taxon>
        <taxon>Asteraceae</taxon>
        <taxon>Asteroideae</taxon>
        <taxon>Heliantheae alliance</taxon>
        <taxon>Heliantheae</taxon>
        <taxon>Helianthus</taxon>
    </lineage>
</organism>
<name>A0A9K3JN88_HELAN</name>
<reference evidence="2" key="1">
    <citation type="journal article" date="2017" name="Nature">
        <title>The sunflower genome provides insights into oil metabolism, flowering and Asterid evolution.</title>
        <authorList>
            <person name="Badouin H."/>
            <person name="Gouzy J."/>
            <person name="Grassa C.J."/>
            <person name="Murat F."/>
            <person name="Staton S.E."/>
            <person name="Cottret L."/>
            <person name="Lelandais-Briere C."/>
            <person name="Owens G.L."/>
            <person name="Carrere S."/>
            <person name="Mayjonade B."/>
            <person name="Legrand L."/>
            <person name="Gill N."/>
            <person name="Kane N.C."/>
            <person name="Bowers J.E."/>
            <person name="Hubner S."/>
            <person name="Bellec A."/>
            <person name="Berard A."/>
            <person name="Berges H."/>
            <person name="Blanchet N."/>
            <person name="Boniface M.C."/>
            <person name="Brunel D."/>
            <person name="Catrice O."/>
            <person name="Chaidir N."/>
            <person name="Claudel C."/>
            <person name="Donnadieu C."/>
            <person name="Faraut T."/>
            <person name="Fievet G."/>
            <person name="Helmstetter N."/>
            <person name="King M."/>
            <person name="Knapp S.J."/>
            <person name="Lai Z."/>
            <person name="Le Paslier M.C."/>
            <person name="Lippi Y."/>
            <person name="Lorenzon L."/>
            <person name="Mandel J.R."/>
            <person name="Marage G."/>
            <person name="Marchand G."/>
            <person name="Marquand E."/>
            <person name="Bret-Mestries E."/>
            <person name="Morien E."/>
            <person name="Nambeesan S."/>
            <person name="Nguyen T."/>
            <person name="Pegot-Espagnet P."/>
            <person name="Pouilly N."/>
            <person name="Raftis F."/>
            <person name="Sallet E."/>
            <person name="Schiex T."/>
            <person name="Thomas J."/>
            <person name="Vandecasteele C."/>
            <person name="Vares D."/>
            <person name="Vear F."/>
            <person name="Vautrin S."/>
            <person name="Crespi M."/>
            <person name="Mangin B."/>
            <person name="Burke J.M."/>
            <person name="Salse J."/>
            <person name="Munos S."/>
            <person name="Vincourt P."/>
            <person name="Rieseberg L.H."/>
            <person name="Langlade N.B."/>
        </authorList>
    </citation>
    <scope>NUCLEOTIDE SEQUENCE</scope>
    <source>
        <tissue evidence="2">Leaves</tissue>
    </source>
</reference>
<dbReference type="Gramene" id="mRNA:HanXRQr2_Chr02g0061811">
    <property type="protein sequence ID" value="mRNA:HanXRQr2_Chr02g0061811"/>
    <property type="gene ID" value="HanXRQr2_Chr02g0061811"/>
</dbReference>
<feature type="transmembrane region" description="Helical" evidence="1">
    <location>
        <begin position="46"/>
        <end position="68"/>
    </location>
</feature>
<sequence>MHDKYGNLKTSSSFTMFPLPKTFASSFLALTMMCGFRNSSVIAHSIVFEVLVWVIFVDFQTHVQYIIFLESAFTP</sequence>